<evidence type="ECO:0000256" key="3">
    <source>
        <dbReference type="ARBA" id="ARBA00022989"/>
    </source>
</evidence>
<keyword evidence="3 6" id="KW-1133">Transmembrane helix</keyword>
<dbReference type="PANTHER" id="PTHR43394">
    <property type="entry name" value="ATP-DEPENDENT PERMEASE MDL1, MITOCHONDRIAL"/>
    <property type="match status" value="1"/>
</dbReference>
<dbReference type="Gene3D" id="3.40.50.300">
    <property type="entry name" value="P-loop containing nucleotide triphosphate hydrolases"/>
    <property type="match status" value="1"/>
</dbReference>
<feature type="transmembrane region" description="Helical" evidence="6">
    <location>
        <begin position="139"/>
        <end position="155"/>
    </location>
</feature>
<feature type="transmembrane region" description="Helical" evidence="6">
    <location>
        <begin position="60"/>
        <end position="78"/>
    </location>
</feature>
<dbReference type="InterPro" id="IPR039421">
    <property type="entry name" value="Type_1_exporter"/>
</dbReference>
<feature type="transmembrane region" description="Helical" evidence="6">
    <location>
        <begin position="161"/>
        <end position="183"/>
    </location>
</feature>
<comment type="caution">
    <text evidence="8">The sequence shown here is derived from an EMBL/GenBank/DDBJ whole genome shotgun (WGS) entry which is preliminary data.</text>
</comment>
<keyword evidence="2 6" id="KW-0812">Transmembrane</keyword>
<evidence type="ECO:0000256" key="4">
    <source>
        <dbReference type="ARBA" id="ARBA00023136"/>
    </source>
</evidence>
<dbReference type="PROSITE" id="PS50929">
    <property type="entry name" value="ABC_TM1F"/>
    <property type="match status" value="1"/>
</dbReference>
<feature type="transmembrane region" description="Helical" evidence="6">
    <location>
        <begin position="286"/>
        <end position="307"/>
    </location>
</feature>
<evidence type="ECO:0000256" key="2">
    <source>
        <dbReference type="ARBA" id="ARBA00022692"/>
    </source>
</evidence>
<organism evidence="8 9">
    <name type="scientific">Streptomyces lonegramiae</name>
    <dbReference type="NCBI Taxonomy" id="3075524"/>
    <lineage>
        <taxon>Bacteria</taxon>
        <taxon>Bacillati</taxon>
        <taxon>Actinomycetota</taxon>
        <taxon>Actinomycetes</taxon>
        <taxon>Kitasatosporales</taxon>
        <taxon>Streptomycetaceae</taxon>
        <taxon>Streptomyces</taxon>
    </lineage>
</organism>
<name>A0ABU2XCE9_9ACTN</name>
<evidence type="ECO:0000259" key="7">
    <source>
        <dbReference type="PROSITE" id="PS50929"/>
    </source>
</evidence>
<evidence type="ECO:0000313" key="9">
    <source>
        <dbReference type="Proteomes" id="UP001180754"/>
    </source>
</evidence>
<dbReference type="Proteomes" id="UP001180754">
    <property type="component" value="Unassembled WGS sequence"/>
</dbReference>
<accession>A0ABU2XCE9</accession>
<gene>
    <name evidence="8" type="ORF">RND15_08720</name>
</gene>
<evidence type="ECO:0000256" key="1">
    <source>
        <dbReference type="ARBA" id="ARBA00004651"/>
    </source>
</evidence>
<keyword evidence="8" id="KW-0067">ATP-binding</keyword>
<feature type="transmembrane region" description="Helical" evidence="6">
    <location>
        <begin position="21"/>
        <end position="40"/>
    </location>
</feature>
<keyword evidence="9" id="KW-1185">Reference proteome</keyword>
<dbReference type="EMBL" id="JAVRFD010000003">
    <property type="protein sequence ID" value="MDT0542800.1"/>
    <property type="molecule type" value="Genomic_DNA"/>
</dbReference>
<sequence length="570" mass="59163">MADRQTPAATAAGGVQWRARVASLLEIAGAVATVGSMILVVEICRELLTADPDTGRIDGLVLTTVATAVLALALQIAGRTLSRQAAQLTQELFHAGVAARLRARPAARSLHAAWRAQSTTLGGDIASAGVMVGRAGSELVSAVLVFVLSIGYLFWVDWLMALVTLAPILLGFVTFGVISARFFKEMKDEYVASIGAVDAVRPTIGLDARINRAGARARTAAVARTSARRLTEATDGFSDFFQVRIGALLGGRAIAEIAFSPLTVLVFVLCGGALMVRADSLAPGDLVPFLVVGAGLAAPLLASTYYMEEVGEGKKATARLTAFAAGAPAPAEGEKAAPAEGDQQATDLAEQNAPADDFGLELPERGVLTVIEPTPEGADRVADWIKADTPAERFAAVEAEPAVVLGPVGAYITADRPGGTERDAERAARTAGVHDTVTAFPRGYDSVVGTEVSLSYPELQRLALARVVAAEEHGVVLLDQRAFGGDTGVLRAAVDELRERAAVVVLSPGPSAVTDGRLAVMEAGRVVESGSHEELLREGGRYAAILGGHPDTPQALPAASRTATSQEGSR</sequence>
<dbReference type="GO" id="GO:0005524">
    <property type="term" value="F:ATP binding"/>
    <property type="evidence" value="ECO:0007669"/>
    <property type="project" value="UniProtKB-KW"/>
</dbReference>
<dbReference type="RefSeq" id="WP_311723153.1">
    <property type="nucleotide sequence ID" value="NZ_JAVRFD010000003.1"/>
</dbReference>
<reference evidence="8" key="1">
    <citation type="submission" date="2024-05" db="EMBL/GenBank/DDBJ databases">
        <title>30 novel species of actinomycetes from the DSMZ collection.</title>
        <authorList>
            <person name="Nouioui I."/>
        </authorList>
    </citation>
    <scope>NUCLEOTIDE SEQUENCE</scope>
    <source>
        <strain evidence="8">DSM 41529</strain>
    </source>
</reference>
<dbReference type="SUPFAM" id="SSF52540">
    <property type="entry name" value="P-loop containing nucleoside triphosphate hydrolases"/>
    <property type="match status" value="1"/>
</dbReference>
<comment type="subcellular location">
    <subcellularLocation>
        <location evidence="1">Cell membrane</location>
        <topology evidence="1">Multi-pass membrane protein</topology>
    </subcellularLocation>
</comment>
<feature type="domain" description="ABC transmembrane type-1" evidence="7">
    <location>
        <begin position="60"/>
        <end position="312"/>
    </location>
</feature>
<evidence type="ECO:0000256" key="5">
    <source>
        <dbReference type="SAM" id="MobiDB-lite"/>
    </source>
</evidence>
<dbReference type="Gene3D" id="1.20.1560.10">
    <property type="entry name" value="ABC transporter type 1, transmembrane domain"/>
    <property type="match status" value="1"/>
</dbReference>
<dbReference type="InterPro" id="IPR027417">
    <property type="entry name" value="P-loop_NTPase"/>
</dbReference>
<dbReference type="SUPFAM" id="SSF90123">
    <property type="entry name" value="ABC transporter transmembrane region"/>
    <property type="match status" value="1"/>
</dbReference>
<evidence type="ECO:0000256" key="6">
    <source>
        <dbReference type="SAM" id="Phobius"/>
    </source>
</evidence>
<feature type="region of interest" description="Disordered" evidence="5">
    <location>
        <begin position="548"/>
        <end position="570"/>
    </location>
</feature>
<dbReference type="InterPro" id="IPR011527">
    <property type="entry name" value="ABC1_TM_dom"/>
</dbReference>
<evidence type="ECO:0000313" key="8">
    <source>
        <dbReference type="EMBL" id="MDT0542800.1"/>
    </source>
</evidence>
<protein>
    <submittedName>
        <fullName evidence="8">ABC transporter ATP-binding protein</fullName>
    </submittedName>
</protein>
<proteinExistence type="predicted"/>
<feature type="transmembrane region" description="Helical" evidence="6">
    <location>
        <begin position="253"/>
        <end position="274"/>
    </location>
</feature>
<feature type="compositionally biased region" description="Polar residues" evidence="5">
    <location>
        <begin position="561"/>
        <end position="570"/>
    </location>
</feature>
<dbReference type="InterPro" id="IPR036640">
    <property type="entry name" value="ABC1_TM_sf"/>
</dbReference>
<keyword evidence="8" id="KW-0547">Nucleotide-binding</keyword>
<keyword evidence="4 6" id="KW-0472">Membrane</keyword>